<dbReference type="KEGG" id="gtr:GLOTRDRAFT_114455"/>
<dbReference type="RefSeq" id="XP_007863187.1">
    <property type="nucleotide sequence ID" value="XM_007864996.1"/>
</dbReference>
<sequence length="324" mass="36848">MTYEYDLSQLTPPPSPPCFKHKHALPSHRRPSSKQSSAGYDISRILDPAYASASSSSASSSSPSSAYVDRHGDLHDPDFRPFAPAHKRRSAPGAGINVDTYRTQWDGTSDDEDDAASACGSETERLHHPHYPHAHHHHHLSQRDRSTSGSRTRTTSPRRFLPYYEPPFAATTLSSSPEEDDATVSPYLRQNYHYDDYNVRIRRADEEEDPFVDAYGSGHATGFGYDEEGERKGRRLLKGRMAARKEKRKSKDEKDIEKRVVPHAPSPFQLDGTTVEDEVSSSQQQEWTPTCTQSIRRQWQAVSLALRFSLFRARRRLRRKLLNK</sequence>
<dbReference type="OrthoDB" id="3021720at2759"/>
<name>S7QEI1_GLOTA</name>
<evidence type="ECO:0000256" key="1">
    <source>
        <dbReference type="SAM" id="MobiDB-lite"/>
    </source>
</evidence>
<keyword evidence="3" id="KW-1185">Reference proteome</keyword>
<dbReference type="Proteomes" id="UP000030669">
    <property type="component" value="Unassembled WGS sequence"/>
</dbReference>
<dbReference type="AlphaFoldDB" id="S7QEI1"/>
<evidence type="ECO:0000313" key="2">
    <source>
        <dbReference type="EMBL" id="EPQ57842.1"/>
    </source>
</evidence>
<feature type="region of interest" description="Disordered" evidence="1">
    <location>
        <begin position="1"/>
        <end position="162"/>
    </location>
</feature>
<dbReference type="OMA" id="DYRHFPV"/>
<feature type="compositionally biased region" description="Basic residues" evidence="1">
    <location>
        <begin position="19"/>
        <end position="32"/>
    </location>
</feature>
<evidence type="ECO:0000313" key="3">
    <source>
        <dbReference type="Proteomes" id="UP000030669"/>
    </source>
</evidence>
<feature type="compositionally biased region" description="Low complexity" evidence="1">
    <location>
        <begin position="147"/>
        <end position="159"/>
    </location>
</feature>
<organism evidence="2 3">
    <name type="scientific">Gloeophyllum trabeum (strain ATCC 11539 / FP-39264 / Madison 617)</name>
    <name type="common">Brown rot fungus</name>
    <dbReference type="NCBI Taxonomy" id="670483"/>
    <lineage>
        <taxon>Eukaryota</taxon>
        <taxon>Fungi</taxon>
        <taxon>Dikarya</taxon>
        <taxon>Basidiomycota</taxon>
        <taxon>Agaricomycotina</taxon>
        <taxon>Agaricomycetes</taxon>
        <taxon>Gloeophyllales</taxon>
        <taxon>Gloeophyllaceae</taxon>
        <taxon>Gloeophyllum</taxon>
    </lineage>
</organism>
<feature type="compositionally biased region" description="Basic and acidic residues" evidence="1">
    <location>
        <begin position="68"/>
        <end position="79"/>
    </location>
</feature>
<feature type="compositionally biased region" description="Basic residues" evidence="1">
    <location>
        <begin position="127"/>
        <end position="140"/>
    </location>
</feature>
<gene>
    <name evidence="2" type="ORF">GLOTRDRAFT_114455</name>
</gene>
<reference evidence="2 3" key="1">
    <citation type="journal article" date="2012" name="Science">
        <title>The Paleozoic origin of enzymatic lignin decomposition reconstructed from 31 fungal genomes.</title>
        <authorList>
            <person name="Floudas D."/>
            <person name="Binder M."/>
            <person name="Riley R."/>
            <person name="Barry K."/>
            <person name="Blanchette R.A."/>
            <person name="Henrissat B."/>
            <person name="Martinez A.T."/>
            <person name="Otillar R."/>
            <person name="Spatafora J.W."/>
            <person name="Yadav J.S."/>
            <person name="Aerts A."/>
            <person name="Benoit I."/>
            <person name="Boyd A."/>
            <person name="Carlson A."/>
            <person name="Copeland A."/>
            <person name="Coutinho P.M."/>
            <person name="de Vries R.P."/>
            <person name="Ferreira P."/>
            <person name="Findley K."/>
            <person name="Foster B."/>
            <person name="Gaskell J."/>
            <person name="Glotzer D."/>
            <person name="Gorecki P."/>
            <person name="Heitman J."/>
            <person name="Hesse C."/>
            <person name="Hori C."/>
            <person name="Igarashi K."/>
            <person name="Jurgens J.A."/>
            <person name="Kallen N."/>
            <person name="Kersten P."/>
            <person name="Kohler A."/>
            <person name="Kuees U."/>
            <person name="Kumar T.K.A."/>
            <person name="Kuo A."/>
            <person name="LaButti K."/>
            <person name="Larrondo L.F."/>
            <person name="Lindquist E."/>
            <person name="Ling A."/>
            <person name="Lombard V."/>
            <person name="Lucas S."/>
            <person name="Lundell T."/>
            <person name="Martin R."/>
            <person name="McLaughlin D.J."/>
            <person name="Morgenstern I."/>
            <person name="Morin E."/>
            <person name="Murat C."/>
            <person name="Nagy L.G."/>
            <person name="Nolan M."/>
            <person name="Ohm R.A."/>
            <person name="Patyshakuliyeva A."/>
            <person name="Rokas A."/>
            <person name="Ruiz-Duenas F.J."/>
            <person name="Sabat G."/>
            <person name="Salamov A."/>
            <person name="Samejima M."/>
            <person name="Schmutz J."/>
            <person name="Slot J.C."/>
            <person name="St John F."/>
            <person name="Stenlid J."/>
            <person name="Sun H."/>
            <person name="Sun S."/>
            <person name="Syed K."/>
            <person name="Tsang A."/>
            <person name="Wiebenga A."/>
            <person name="Young D."/>
            <person name="Pisabarro A."/>
            <person name="Eastwood D.C."/>
            <person name="Martin F."/>
            <person name="Cullen D."/>
            <person name="Grigoriev I.V."/>
            <person name="Hibbett D.S."/>
        </authorList>
    </citation>
    <scope>NUCLEOTIDE SEQUENCE [LARGE SCALE GENOMIC DNA]</scope>
    <source>
        <strain evidence="2 3">ATCC 11539</strain>
    </source>
</reference>
<protein>
    <submittedName>
        <fullName evidence="2">Uncharacterized protein</fullName>
    </submittedName>
</protein>
<dbReference type="GeneID" id="19299886"/>
<dbReference type="eggNOG" id="ENOG502SXEW">
    <property type="taxonomic scope" value="Eukaryota"/>
</dbReference>
<proteinExistence type="predicted"/>
<dbReference type="HOGENOM" id="CLU_064771_0_0_1"/>
<accession>S7QEI1</accession>
<dbReference type="STRING" id="670483.S7QEI1"/>
<feature type="compositionally biased region" description="Low complexity" evidence="1">
    <location>
        <begin position="48"/>
        <end position="67"/>
    </location>
</feature>
<dbReference type="EMBL" id="KB469298">
    <property type="protein sequence ID" value="EPQ57842.1"/>
    <property type="molecule type" value="Genomic_DNA"/>
</dbReference>